<gene>
    <name evidence="1" type="ORF">UFOVP127_140</name>
    <name evidence="2" type="ORF">UFOVP276_3</name>
</gene>
<evidence type="ECO:0000313" key="2">
    <source>
        <dbReference type="EMBL" id="CAB4134731.1"/>
    </source>
</evidence>
<dbReference type="EMBL" id="LR796249">
    <property type="protein sequence ID" value="CAB4131533.1"/>
    <property type="molecule type" value="Genomic_DNA"/>
</dbReference>
<dbReference type="EMBL" id="LR796294">
    <property type="protein sequence ID" value="CAB4134731.1"/>
    <property type="molecule type" value="Genomic_DNA"/>
</dbReference>
<protein>
    <submittedName>
        <fullName evidence="1">Uncharacterized protein</fullName>
    </submittedName>
</protein>
<name>A0A6J5LDT8_9CAUD</name>
<evidence type="ECO:0000313" key="1">
    <source>
        <dbReference type="EMBL" id="CAB4131533.1"/>
    </source>
</evidence>
<proteinExistence type="predicted"/>
<reference evidence="1" key="1">
    <citation type="submission" date="2020-04" db="EMBL/GenBank/DDBJ databases">
        <authorList>
            <person name="Chiriac C."/>
            <person name="Salcher M."/>
            <person name="Ghai R."/>
            <person name="Kavagutti S V."/>
        </authorList>
    </citation>
    <scope>NUCLEOTIDE SEQUENCE</scope>
</reference>
<organism evidence="1">
    <name type="scientific">uncultured Caudovirales phage</name>
    <dbReference type="NCBI Taxonomy" id="2100421"/>
    <lineage>
        <taxon>Viruses</taxon>
        <taxon>Duplodnaviria</taxon>
        <taxon>Heunggongvirae</taxon>
        <taxon>Uroviricota</taxon>
        <taxon>Caudoviricetes</taxon>
        <taxon>Peduoviridae</taxon>
        <taxon>Maltschvirus</taxon>
        <taxon>Maltschvirus maltsch</taxon>
    </lineage>
</organism>
<accession>A0A6J5LDT8</accession>
<sequence>MAAKYKRRCPLHKFKKDQEMVRRFFDQRRELGALQAGDGLLSQQIIKLSIIVKKLSC</sequence>